<dbReference type="GO" id="GO:0005634">
    <property type="term" value="C:nucleus"/>
    <property type="evidence" value="ECO:0007669"/>
    <property type="project" value="TreeGrafter"/>
</dbReference>
<accession>A0A267GYN9</accession>
<name>A0A267GYN9_9PLAT</name>
<feature type="domain" description="SHSP" evidence="4">
    <location>
        <begin position="299"/>
        <end position="410"/>
    </location>
</feature>
<dbReference type="EMBL" id="NIVC01000094">
    <property type="protein sequence ID" value="PAA91161.1"/>
    <property type="molecule type" value="Genomic_DNA"/>
</dbReference>
<evidence type="ECO:0000256" key="2">
    <source>
        <dbReference type="RuleBase" id="RU003616"/>
    </source>
</evidence>
<organism evidence="5 6">
    <name type="scientific">Macrostomum lignano</name>
    <dbReference type="NCBI Taxonomy" id="282301"/>
    <lineage>
        <taxon>Eukaryota</taxon>
        <taxon>Metazoa</taxon>
        <taxon>Spiralia</taxon>
        <taxon>Lophotrochozoa</taxon>
        <taxon>Platyhelminthes</taxon>
        <taxon>Rhabditophora</taxon>
        <taxon>Macrostomorpha</taxon>
        <taxon>Macrostomida</taxon>
        <taxon>Macrostomidae</taxon>
        <taxon>Macrostomum</taxon>
    </lineage>
</organism>
<dbReference type="OrthoDB" id="10060792at2759"/>
<dbReference type="PANTHER" id="PTHR45640:SF26">
    <property type="entry name" value="RE23625P"/>
    <property type="match status" value="1"/>
</dbReference>
<reference evidence="5 6" key="1">
    <citation type="submission" date="2017-06" db="EMBL/GenBank/DDBJ databases">
        <title>A platform for efficient transgenesis in Macrostomum lignano, a flatworm model organism for stem cell research.</title>
        <authorList>
            <person name="Berezikov E."/>
        </authorList>
    </citation>
    <scope>NUCLEOTIDE SEQUENCE [LARGE SCALE GENOMIC DNA]</scope>
    <source>
        <strain evidence="5">DV1</strain>
        <tissue evidence="5">Whole organism</tissue>
    </source>
</reference>
<evidence type="ECO:0000256" key="3">
    <source>
        <dbReference type="SAM" id="MobiDB-lite"/>
    </source>
</evidence>
<feature type="region of interest" description="Disordered" evidence="3">
    <location>
        <begin position="412"/>
        <end position="441"/>
    </location>
</feature>
<dbReference type="GO" id="GO:0009408">
    <property type="term" value="P:response to heat"/>
    <property type="evidence" value="ECO:0007669"/>
    <property type="project" value="TreeGrafter"/>
</dbReference>
<dbReference type="InterPro" id="IPR002068">
    <property type="entry name" value="A-crystallin/Hsp20_dom"/>
</dbReference>
<feature type="region of interest" description="Disordered" evidence="3">
    <location>
        <begin position="80"/>
        <end position="109"/>
    </location>
</feature>
<dbReference type="AlphaFoldDB" id="A0A267GYN9"/>
<feature type="non-terminal residue" evidence="5">
    <location>
        <position position="1"/>
    </location>
</feature>
<gene>
    <name evidence="5" type="ORF">BOX15_Mlig026299g1</name>
</gene>
<evidence type="ECO:0000313" key="6">
    <source>
        <dbReference type="Proteomes" id="UP000215902"/>
    </source>
</evidence>
<dbReference type="GO" id="GO:0005737">
    <property type="term" value="C:cytoplasm"/>
    <property type="evidence" value="ECO:0007669"/>
    <property type="project" value="TreeGrafter"/>
</dbReference>
<dbReference type="InterPro" id="IPR008978">
    <property type="entry name" value="HSP20-like_chaperone"/>
</dbReference>
<dbReference type="Pfam" id="PF00011">
    <property type="entry name" value="HSP20"/>
    <property type="match status" value="2"/>
</dbReference>
<feature type="domain" description="SHSP" evidence="4">
    <location>
        <begin position="150"/>
        <end position="253"/>
    </location>
</feature>
<evidence type="ECO:0000259" key="4">
    <source>
        <dbReference type="PROSITE" id="PS01031"/>
    </source>
</evidence>
<evidence type="ECO:0000256" key="1">
    <source>
        <dbReference type="PROSITE-ProRule" id="PRU00285"/>
    </source>
</evidence>
<keyword evidence="6" id="KW-1185">Reference proteome</keyword>
<dbReference type="Proteomes" id="UP000215902">
    <property type="component" value="Unassembled WGS sequence"/>
</dbReference>
<dbReference type="SUPFAM" id="SSF49764">
    <property type="entry name" value="HSP20-like chaperones"/>
    <property type="match status" value="2"/>
</dbReference>
<evidence type="ECO:0000313" key="5">
    <source>
        <dbReference type="EMBL" id="PAA91161.1"/>
    </source>
</evidence>
<dbReference type="GO" id="GO:0042026">
    <property type="term" value="P:protein refolding"/>
    <property type="evidence" value="ECO:0007669"/>
    <property type="project" value="TreeGrafter"/>
</dbReference>
<protein>
    <recommendedName>
        <fullName evidence="4">SHSP domain-containing protein</fullName>
    </recommendedName>
</protein>
<dbReference type="STRING" id="282301.A0A267GYN9"/>
<dbReference type="PANTHER" id="PTHR45640">
    <property type="entry name" value="HEAT SHOCK PROTEIN HSP-12.2-RELATED"/>
    <property type="match status" value="1"/>
</dbReference>
<dbReference type="GO" id="GO:0051082">
    <property type="term" value="F:unfolded protein binding"/>
    <property type="evidence" value="ECO:0007669"/>
    <property type="project" value="TreeGrafter"/>
</dbReference>
<proteinExistence type="inferred from homology"/>
<dbReference type="CDD" id="cd06526">
    <property type="entry name" value="metazoan_ACD"/>
    <property type="match status" value="2"/>
</dbReference>
<comment type="similarity">
    <text evidence="1 2">Belongs to the small heat shock protein (HSP20) family.</text>
</comment>
<dbReference type="InterPro" id="IPR001436">
    <property type="entry name" value="Alpha-crystallin/sHSP_animal"/>
</dbReference>
<dbReference type="Gene3D" id="2.60.40.790">
    <property type="match status" value="2"/>
</dbReference>
<feature type="compositionally biased region" description="Low complexity" evidence="3">
    <location>
        <begin position="98"/>
        <end position="109"/>
    </location>
</feature>
<comment type="caution">
    <text evidence="5">The sequence shown here is derived from an EMBL/GenBank/DDBJ whole genome shotgun (WGS) entry which is preliminary data.</text>
</comment>
<dbReference type="PROSITE" id="PS01031">
    <property type="entry name" value="SHSP"/>
    <property type="match status" value="2"/>
</dbReference>
<sequence length="441" mass="47514">RETRSKTSSRHIEANSAELIATMSWMTPGNVFRPFSSSSDWPFRSLFDDFDVDEFFNSGRRGTGGSLFDDRRPLDRLRRRRYQQHQQDGSAASDFVRSPASPLGASGASHSWYSRASDSVATTSAGGTAATTPASASTASAATAAQPSASTVSSASGAVKTESPHLKSWTTAIDLVGFRPEEIVVKCDADKLRIRARREEGEDLNEVRRTLTIPAEVDSEKVSTILTMEGALVVKAPLLQSFQQQQQQQQQHQRGYSEAAAMGLGGEDTMSSCSQQDLSWDDVRTLVRGPGIQPLNCLVTARATDGEQRAVSSDKMFRAEILVREFHPQEIKVQQKADQVYVEAESRQEREGQTELRRMERSFTLPRGVDVENLVSRLTEDGRLLLEAPFLALADSASAGAGRSVPIEGVAPAAAAAADSAAGSGGASENPSGAEANCTKL</sequence>